<name>A0A8J2WUX4_9CRUS</name>
<dbReference type="GO" id="GO:0003677">
    <property type="term" value="F:DNA binding"/>
    <property type="evidence" value="ECO:0007669"/>
    <property type="project" value="UniProtKB-KW"/>
</dbReference>
<dbReference type="OrthoDB" id="1729737at2759"/>
<keyword evidence="3" id="KW-0804">Transcription</keyword>
<organism evidence="5 6">
    <name type="scientific">Daphnia galeata</name>
    <dbReference type="NCBI Taxonomy" id="27404"/>
    <lineage>
        <taxon>Eukaryota</taxon>
        <taxon>Metazoa</taxon>
        <taxon>Ecdysozoa</taxon>
        <taxon>Arthropoda</taxon>
        <taxon>Crustacea</taxon>
        <taxon>Branchiopoda</taxon>
        <taxon>Diplostraca</taxon>
        <taxon>Cladocera</taxon>
        <taxon>Anomopoda</taxon>
        <taxon>Daphniidae</taxon>
        <taxon>Daphnia</taxon>
    </lineage>
</organism>
<dbReference type="InterPro" id="IPR002035">
    <property type="entry name" value="VWF_A"/>
</dbReference>
<protein>
    <recommendedName>
        <fullName evidence="4">VWFA domain-containing protein</fullName>
    </recommendedName>
</protein>
<dbReference type="Pfam" id="PF00352">
    <property type="entry name" value="TBP"/>
    <property type="match status" value="1"/>
</dbReference>
<comment type="similarity">
    <text evidence="1">Belongs to the TBP family.</text>
</comment>
<dbReference type="GO" id="GO:0032991">
    <property type="term" value="C:protein-containing complex"/>
    <property type="evidence" value="ECO:0007669"/>
    <property type="project" value="UniProtKB-ARBA"/>
</dbReference>
<dbReference type="Proteomes" id="UP000789390">
    <property type="component" value="Unassembled WGS sequence"/>
</dbReference>
<feature type="domain" description="VWFA" evidence="4">
    <location>
        <begin position="111"/>
        <end position="191"/>
    </location>
</feature>
<evidence type="ECO:0000256" key="3">
    <source>
        <dbReference type="ARBA" id="ARBA00023163"/>
    </source>
</evidence>
<accession>A0A8J2WUX4</accession>
<evidence type="ECO:0000256" key="2">
    <source>
        <dbReference type="ARBA" id="ARBA00023125"/>
    </source>
</evidence>
<evidence type="ECO:0000256" key="1">
    <source>
        <dbReference type="ARBA" id="ARBA00005560"/>
    </source>
</evidence>
<dbReference type="Gene3D" id="3.30.310.10">
    <property type="entry name" value="TATA-Binding Protein"/>
    <property type="match status" value="1"/>
</dbReference>
<gene>
    <name evidence="5" type="ORF">DGAL_LOCUS16296</name>
</gene>
<dbReference type="InterPro" id="IPR012295">
    <property type="entry name" value="TBP_dom_sf"/>
</dbReference>
<dbReference type="PRINTS" id="PR00686">
    <property type="entry name" value="TIFACTORIID"/>
</dbReference>
<feature type="domain" description="VWFA" evidence="4">
    <location>
        <begin position="75"/>
        <end position="106"/>
    </location>
</feature>
<evidence type="ECO:0000313" key="6">
    <source>
        <dbReference type="Proteomes" id="UP000789390"/>
    </source>
</evidence>
<proteinExistence type="inferred from homology"/>
<dbReference type="InterPro" id="IPR036465">
    <property type="entry name" value="vWFA_dom_sf"/>
</dbReference>
<sequence length="566" mass="63365">MIVCGLVIELPDREPTAVPLTGDSVTARIDLVAEVTIEQRYVNRENQPIEAEPECWKFSSDPAHSTFKLAEQKAELIFLVDRSGSMQGARIVQARQALKLFFHSLPMDCYAYVEQLQANLGGAEIYRPLEQIFQKPPIDGYLRQVFVLTDGRANQVLELVRHSGQTRVFALVSASHHLVEGMARAGKGTALFASLEEHNLEKKVMQQLQDALQPALTGLASKYTSYIAVDPKERNESEESWVIMKSREIHVQVAQHDTRLPMLGGRSMVVRSKPIHTRWRNRSIVHLLATNFDLDLNRNNMTSRKWEPSPGFSFPSIGTPLNHLEEQSYHSCDPTATAAKCIYSTAPTNQHTNPSIKSGSTTSIYVTCSQIEDQMQFLLVRPSHKEPQKVESLECLVQQLLLPDSSLHYRLLFNLGYKLDLKRIALPARNAEYTPKRFAAVIMRIREPRTTALIFSSGEMVFSSTNLQIAFSQHLNQWTNDIVGNECLNLNGIAGSNVGYSPCSFFSDIHLGMFRGQAPAARTESVWTSLPVTMFPMVRNVGVMTETSVWSSKATRRGTTPASTTS</sequence>
<dbReference type="SUPFAM" id="SSF55945">
    <property type="entry name" value="TATA-box binding protein-like"/>
    <property type="match status" value="1"/>
</dbReference>
<dbReference type="PANTHER" id="PTHR45737:SF6">
    <property type="entry name" value="VON WILLEBRAND FACTOR A DOMAIN-CONTAINING PROTEIN 5A"/>
    <property type="match status" value="1"/>
</dbReference>
<reference evidence="5" key="1">
    <citation type="submission" date="2021-11" db="EMBL/GenBank/DDBJ databases">
        <authorList>
            <person name="Schell T."/>
        </authorList>
    </citation>
    <scope>NUCLEOTIDE SEQUENCE</scope>
    <source>
        <strain evidence="5">M5</strain>
    </source>
</reference>
<keyword evidence="2" id="KW-0238">DNA-binding</keyword>
<evidence type="ECO:0000259" key="4">
    <source>
        <dbReference type="Pfam" id="PF13768"/>
    </source>
</evidence>
<dbReference type="SUPFAM" id="SSF53300">
    <property type="entry name" value="vWA-like"/>
    <property type="match status" value="1"/>
</dbReference>
<dbReference type="InterPro" id="IPR000814">
    <property type="entry name" value="TBP"/>
</dbReference>
<dbReference type="GO" id="GO:0006352">
    <property type="term" value="P:DNA-templated transcription initiation"/>
    <property type="evidence" value="ECO:0007669"/>
    <property type="project" value="InterPro"/>
</dbReference>
<dbReference type="AlphaFoldDB" id="A0A8J2WUX4"/>
<dbReference type="Pfam" id="PF13768">
    <property type="entry name" value="VWA_3"/>
    <property type="match status" value="2"/>
</dbReference>
<dbReference type="EMBL" id="CAKKLH010000327">
    <property type="protein sequence ID" value="CAH0112563.1"/>
    <property type="molecule type" value="Genomic_DNA"/>
</dbReference>
<dbReference type="PANTHER" id="PTHR45737">
    <property type="entry name" value="VON WILLEBRAND FACTOR A DOMAIN-CONTAINING PROTEIN 5A"/>
    <property type="match status" value="1"/>
</dbReference>
<keyword evidence="6" id="KW-1185">Reference proteome</keyword>
<comment type="caution">
    <text evidence="5">The sequence shown here is derived from an EMBL/GenBank/DDBJ whole genome shotgun (WGS) entry which is preliminary data.</text>
</comment>
<evidence type="ECO:0000313" key="5">
    <source>
        <dbReference type="EMBL" id="CAH0112563.1"/>
    </source>
</evidence>